<evidence type="ECO:0000256" key="3">
    <source>
        <dbReference type="ARBA" id="ARBA00023163"/>
    </source>
</evidence>
<proteinExistence type="predicted"/>
<evidence type="ECO:0000256" key="5">
    <source>
        <dbReference type="SAM" id="MobiDB-lite"/>
    </source>
</evidence>
<gene>
    <name evidence="6" type="ORF">Fcan01_15173</name>
</gene>
<name>A0A226DYG8_FOLCA</name>
<feature type="compositionally biased region" description="Basic residues" evidence="5">
    <location>
        <begin position="155"/>
        <end position="164"/>
    </location>
</feature>
<dbReference type="EMBL" id="LNIX01000009">
    <property type="protein sequence ID" value="OXA50505.1"/>
    <property type="molecule type" value="Genomic_DNA"/>
</dbReference>
<evidence type="ECO:0000313" key="6">
    <source>
        <dbReference type="EMBL" id="OXA50505.1"/>
    </source>
</evidence>
<dbReference type="GO" id="GO:0006355">
    <property type="term" value="P:regulation of DNA-templated transcription"/>
    <property type="evidence" value="ECO:0007669"/>
    <property type="project" value="InterPro"/>
</dbReference>
<feature type="compositionally biased region" description="Low complexity" evidence="5">
    <location>
        <begin position="165"/>
        <end position="187"/>
    </location>
</feature>
<feature type="compositionally biased region" description="Low complexity" evidence="5">
    <location>
        <begin position="83"/>
        <end position="143"/>
    </location>
</feature>
<evidence type="ECO:0000256" key="4">
    <source>
        <dbReference type="ARBA" id="ARBA00023242"/>
    </source>
</evidence>
<comment type="caution">
    <text evidence="6">The sequence shown here is derived from an EMBL/GenBank/DDBJ whole genome shotgun (WGS) entry which is preliminary data.</text>
</comment>
<dbReference type="OrthoDB" id="10069705at2759"/>
<keyword evidence="7" id="KW-1185">Reference proteome</keyword>
<feature type="compositionally biased region" description="Low complexity" evidence="5">
    <location>
        <begin position="56"/>
        <end position="71"/>
    </location>
</feature>
<keyword evidence="2" id="KW-0805">Transcription regulation</keyword>
<evidence type="ECO:0000313" key="7">
    <source>
        <dbReference type="Proteomes" id="UP000198287"/>
    </source>
</evidence>
<dbReference type="Proteomes" id="UP000198287">
    <property type="component" value="Unassembled WGS sequence"/>
</dbReference>
<dbReference type="AlphaFoldDB" id="A0A226DYG8"/>
<feature type="compositionally biased region" description="Low complexity" evidence="5">
    <location>
        <begin position="207"/>
        <end position="225"/>
    </location>
</feature>
<dbReference type="PANTHER" id="PTHR15950:SF15">
    <property type="entry name" value="PROTEIN VESTIGIAL"/>
    <property type="match status" value="1"/>
</dbReference>
<evidence type="ECO:0000256" key="1">
    <source>
        <dbReference type="ARBA" id="ARBA00004123"/>
    </source>
</evidence>
<comment type="subcellular location">
    <subcellularLocation>
        <location evidence="1">Nucleus</location>
    </subcellularLocation>
</comment>
<dbReference type="PANTHER" id="PTHR15950">
    <property type="entry name" value="TRANSCRIPTION COFACTOR VESTIGIAL-LIKE PROTEIN"/>
    <property type="match status" value="1"/>
</dbReference>
<dbReference type="GO" id="GO:0005634">
    <property type="term" value="C:nucleus"/>
    <property type="evidence" value="ECO:0007669"/>
    <property type="project" value="UniProtKB-SubCell"/>
</dbReference>
<keyword evidence="3" id="KW-0804">Transcription</keyword>
<keyword evidence="4" id="KW-0539">Nucleus</keyword>
<organism evidence="6 7">
    <name type="scientific">Folsomia candida</name>
    <name type="common">Springtail</name>
    <dbReference type="NCBI Taxonomy" id="158441"/>
    <lineage>
        <taxon>Eukaryota</taxon>
        <taxon>Metazoa</taxon>
        <taxon>Ecdysozoa</taxon>
        <taxon>Arthropoda</taxon>
        <taxon>Hexapoda</taxon>
        <taxon>Collembola</taxon>
        <taxon>Entomobryomorpha</taxon>
        <taxon>Isotomoidea</taxon>
        <taxon>Isotomidae</taxon>
        <taxon>Proisotominae</taxon>
        <taxon>Folsomia</taxon>
    </lineage>
</organism>
<sequence>MSKRGLESDKMSCTVMYQPYAMSSSNYGVCDRPPAEKKPFRFPYVPSPPDSLHSDTSSYSPGPSSSTAAAAGPPPNPTHSPQLSLSLSLNNSSSSSTTGNGRRPLTPLLGLVGPTFSSPSSSAPATITSATQLLQIQQQQQQQHHSLGGRSPHNSMHRQHHSHSHSSSSTATSNSSSSSASATITSHTHPHPAHLLDHPNTDGGEPSQQQQQQSNNDNNDQQQQVGNGGGGGGNRVQYLSANCIVYENYREETARVVEDHFNRALSAATSTKCSPMSTRNFPPSFWNSNYQPQPSSSKQPFVNMGGYSASDFYGAAVDYAGSTLSGLGHHHHHQADPWHYPLTSHHQGYHRATDLSPYPPMPSTSRFNAAQYGSFFLAGAAATSSAASRFATGAGQCGANLKGDSTSWSSGLYHHPHEAISELNLADYAAAAHYTNRTAAG</sequence>
<feature type="region of interest" description="Disordered" evidence="5">
    <location>
        <begin position="24"/>
        <end position="233"/>
    </location>
</feature>
<reference evidence="6 7" key="1">
    <citation type="submission" date="2015-12" db="EMBL/GenBank/DDBJ databases">
        <title>The genome of Folsomia candida.</title>
        <authorList>
            <person name="Faddeeva A."/>
            <person name="Derks M.F."/>
            <person name="Anvar Y."/>
            <person name="Smit S."/>
            <person name="Van Straalen N."/>
            <person name="Roelofs D."/>
        </authorList>
    </citation>
    <scope>NUCLEOTIDE SEQUENCE [LARGE SCALE GENOMIC DNA]</scope>
    <source>
        <strain evidence="6 7">VU population</strain>
        <tissue evidence="6">Whole body</tissue>
    </source>
</reference>
<dbReference type="InterPro" id="IPR011520">
    <property type="entry name" value="Vg_fam"/>
</dbReference>
<protein>
    <submittedName>
        <fullName evidence="6">Protein vestigial</fullName>
    </submittedName>
</protein>
<dbReference type="OMA" id="HHYSSEM"/>
<evidence type="ECO:0000256" key="2">
    <source>
        <dbReference type="ARBA" id="ARBA00023015"/>
    </source>
</evidence>
<accession>A0A226DYG8</accession>
<dbReference type="Pfam" id="PF07545">
    <property type="entry name" value="Vg_Tdu"/>
    <property type="match status" value="1"/>
</dbReference>